<keyword evidence="3" id="KW-1185">Reference proteome</keyword>
<keyword evidence="2" id="KW-0808">Transferase</keyword>
<dbReference type="PANTHER" id="PTHR21310:SF15">
    <property type="entry name" value="AMINOGLYCOSIDE PHOSPHOTRANSFERASE DOMAIN-CONTAINING PROTEIN"/>
    <property type="match status" value="1"/>
</dbReference>
<evidence type="ECO:0000259" key="1">
    <source>
        <dbReference type="Pfam" id="PF01636"/>
    </source>
</evidence>
<keyword evidence="2" id="KW-0418">Kinase</keyword>
<dbReference type="GO" id="GO:0016301">
    <property type="term" value="F:kinase activity"/>
    <property type="evidence" value="ECO:0007669"/>
    <property type="project" value="UniProtKB-KW"/>
</dbReference>
<dbReference type="PANTHER" id="PTHR21310">
    <property type="entry name" value="AMINOGLYCOSIDE PHOSPHOTRANSFERASE-RELATED-RELATED"/>
    <property type="match status" value="1"/>
</dbReference>
<accession>A0A5C2RSB5</accession>
<dbReference type="InterPro" id="IPR051678">
    <property type="entry name" value="AGP_Transferase"/>
</dbReference>
<dbReference type="EMBL" id="ML122323">
    <property type="protein sequence ID" value="RPD53357.1"/>
    <property type="molecule type" value="Genomic_DNA"/>
</dbReference>
<dbReference type="Gene3D" id="3.90.1200.10">
    <property type="match status" value="1"/>
</dbReference>
<feature type="domain" description="Aminoglycoside phosphotransferase" evidence="1">
    <location>
        <begin position="59"/>
        <end position="291"/>
    </location>
</feature>
<organism evidence="2 3">
    <name type="scientific">Lentinus tigrinus ALCF2SS1-6</name>
    <dbReference type="NCBI Taxonomy" id="1328759"/>
    <lineage>
        <taxon>Eukaryota</taxon>
        <taxon>Fungi</taxon>
        <taxon>Dikarya</taxon>
        <taxon>Basidiomycota</taxon>
        <taxon>Agaricomycotina</taxon>
        <taxon>Agaricomycetes</taxon>
        <taxon>Polyporales</taxon>
        <taxon>Polyporaceae</taxon>
        <taxon>Lentinus</taxon>
    </lineage>
</organism>
<evidence type="ECO:0000313" key="2">
    <source>
        <dbReference type="EMBL" id="RPD53357.1"/>
    </source>
</evidence>
<reference evidence="2" key="1">
    <citation type="journal article" date="2018" name="Genome Biol. Evol.">
        <title>Genomics and development of Lentinus tigrinus, a white-rot wood-decaying mushroom with dimorphic fruiting bodies.</title>
        <authorList>
            <person name="Wu B."/>
            <person name="Xu Z."/>
            <person name="Knudson A."/>
            <person name="Carlson A."/>
            <person name="Chen N."/>
            <person name="Kovaka S."/>
            <person name="LaButti K."/>
            <person name="Lipzen A."/>
            <person name="Pennachio C."/>
            <person name="Riley R."/>
            <person name="Schakwitz W."/>
            <person name="Umezawa K."/>
            <person name="Ohm R.A."/>
            <person name="Grigoriev I.V."/>
            <person name="Nagy L.G."/>
            <person name="Gibbons J."/>
            <person name="Hibbett D."/>
        </authorList>
    </citation>
    <scope>NUCLEOTIDE SEQUENCE [LARGE SCALE GENOMIC DNA]</scope>
    <source>
        <strain evidence="2">ALCF2SS1-6</strain>
    </source>
</reference>
<dbReference type="InterPro" id="IPR011009">
    <property type="entry name" value="Kinase-like_dom_sf"/>
</dbReference>
<dbReference type="SUPFAM" id="SSF56112">
    <property type="entry name" value="Protein kinase-like (PK-like)"/>
    <property type="match status" value="1"/>
</dbReference>
<dbReference type="Gene3D" id="3.30.200.20">
    <property type="entry name" value="Phosphorylase Kinase, domain 1"/>
    <property type="match status" value="1"/>
</dbReference>
<dbReference type="OrthoDB" id="10003767at2759"/>
<name>A0A5C2RSB5_9APHY</name>
<dbReference type="AlphaFoldDB" id="A0A5C2RSB5"/>
<sequence>MLSTMWDREGQRKQLDGFPASLEHWSLGEEIDQSRRTLLDRVEVALSSKVLSTDVRASSRNLVLEVELEDDQRVIVRVPPEPSPTPTAESAACYPATFESEAALLVWLHERTSLPVPRVHVVIHRSEEEPNTFLIMEKIRGDCLMNVYGGLPYVLKESIVLTMAEIMLDLHTLEVPQRIGTTLIHGDVVNVVPLATIPFPPTHARVFDTLEEYILGLIEAKRTSSLVGTDDGDLSTANVVLDRLAKELPPIFHHLSAPSCRRCVLSHDDLHGANVLVDGEGQISGIVDWEFHSIVPLVLAAKYPSWIRYDGLCDPLFAIEGSWWHTSQEDAAKLRAVYADVIKEKNVNYWRALVDGELLRQVEEWLTMSWPDPGCARMSAWMDIVFPPRAE</sequence>
<dbReference type="InterPro" id="IPR002575">
    <property type="entry name" value="Aminoglycoside_PTrfase"/>
</dbReference>
<proteinExistence type="predicted"/>
<dbReference type="Proteomes" id="UP000313359">
    <property type="component" value="Unassembled WGS sequence"/>
</dbReference>
<dbReference type="Pfam" id="PF01636">
    <property type="entry name" value="APH"/>
    <property type="match status" value="1"/>
</dbReference>
<evidence type="ECO:0000313" key="3">
    <source>
        <dbReference type="Proteomes" id="UP000313359"/>
    </source>
</evidence>
<protein>
    <submittedName>
        <fullName evidence="2">Kinase-like protein</fullName>
    </submittedName>
</protein>
<gene>
    <name evidence="2" type="ORF">L227DRAFT_513382</name>
</gene>